<name>A0AAP0H8J0_9ASTR</name>
<keyword evidence="2" id="KW-1185">Reference proteome</keyword>
<gene>
    <name evidence="1" type="ORF">SSX86_003938</name>
</gene>
<organism evidence="1 2">
    <name type="scientific">Deinandra increscens subsp. villosa</name>
    <dbReference type="NCBI Taxonomy" id="3103831"/>
    <lineage>
        <taxon>Eukaryota</taxon>
        <taxon>Viridiplantae</taxon>
        <taxon>Streptophyta</taxon>
        <taxon>Embryophyta</taxon>
        <taxon>Tracheophyta</taxon>
        <taxon>Spermatophyta</taxon>
        <taxon>Magnoliopsida</taxon>
        <taxon>eudicotyledons</taxon>
        <taxon>Gunneridae</taxon>
        <taxon>Pentapetalae</taxon>
        <taxon>asterids</taxon>
        <taxon>campanulids</taxon>
        <taxon>Asterales</taxon>
        <taxon>Asteraceae</taxon>
        <taxon>Asteroideae</taxon>
        <taxon>Heliantheae alliance</taxon>
        <taxon>Madieae</taxon>
        <taxon>Madiinae</taxon>
        <taxon>Deinandra</taxon>
    </lineage>
</organism>
<comment type="caution">
    <text evidence="1">The sequence shown here is derived from an EMBL/GenBank/DDBJ whole genome shotgun (WGS) entry which is preliminary data.</text>
</comment>
<evidence type="ECO:0000313" key="1">
    <source>
        <dbReference type="EMBL" id="KAK9075612.1"/>
    </source>
</evidence>
<sequence length="133" mass="14625">MGFLILRWFSFKGFQISSILAVDFLLLGSSFAKVFKVVSVSQHLSLGSLISRLFTAFDFARLWSDYALASGSPASAVKVNQIFTAGFPEAYEPPLGGDYFEVNDDSPGGQDDINLFDYTVDERVNDFVTADLS</sequence>
<proteinExistence type="predicted"/>
<dbReference type="AlphaFoldDB" id="A0AAP0H8J0"/>
<dbReference type="Proteomes" id="UP001408789">
    <property type="component" value="Unassembled WGS sequence"/>
</dbReference>
<evidence type="ECO:0000313" key="2">
    <source>
        <dbReference type="Proteomes" id="UP001408789"/>
    </source>
</evidence>
<accession>A0AAP0H8J0</accession>
<dbReference type="EMBL" id="JBCNJP010000007">
    <property type="protein sequence ID" value="KAK9075612.1"/>
    <property type="molecule type" value="Genomic_DNA"/>
</dbReference>
<protein>
    <submittedName>
        <fullName evidence="1">Uncharacterized protein</fullName>
    </submittedName>
</protein>
<reference evidence="1 2" key="1">
    <citation type="submission" date="2024-04" db="EMBL/GenBank/DDBJ databases">
        <title>The reference genome of an endangered Asteraceae, Deinandra increscens subsp. villosa, native to the Central Coast of California.</title>
        <authorList>
            <person name="Guilliams M."/>
            <person name="Hasenstab-Lehman K."/>
            <person name="Meyer R."/>
            <person name="Mcevoy S."/>
        </authorList>
    </citation>
    <scope>NUCLEOTIDE SEQUENCE [LARGE SCALE GENOMIC DNA]</scope>
    <source>
        <tissue evidence="1">Leaf</tissue>
    </source>
</reference>